<comment type="caution">
    <text evidence="1">The sequence shown here is derived from an EMBL/GenBank/DDBJ whole genome shotgun (WGS) entry which is preliminary data.</text>
</comment>
<name>A0A1J4JVF4_9EUKA</name>
<sequence length="453" mass="50486">MNRTKIVIIGADASAFHIFHTVYRSDDSFEVASFFNVRINVSESLKWPRNYPKSLCGSSYPNGIPISPVNPFQEMLVNQSIEKCIFSPFCVTSSAYLYLAAQCMAAGCSVVSHSLESTRLQPPKALVSFFADTQFDIPILIHLLKVYKDSKIKPAVVIPSPSTLLTNDKHAENFVSMSLKTRNDLDKVEMYLGDHILNLCQQVVFNNFEVFLVNDFEAFSNEALRNDSFDLIVFVGFNTLPCFFSSHLVVFACDDFTFGENLTAHPSYILCQQADVILCAQIASDETEKRLNALGSAKVVPIGVSFSGKNQSCYRDRPCLLVDDGYPTHQCNAAKSISLYLANHFLMKPVQIEGNEMPAVVSNSPIYSEPTDKHWPALIAPDSATNWTHLCESVINPMTGFDVIVSSTLKPLNVSGLKPERVLMQFNFTLDFSQINIDLLSLPPGAFVKQRRR</sequence>
<evidence type="ECO:0000313" key="2">
    <source>
        <dbReference type="Proteomes" id="UP000179807"/>
    </source>
</evidence>
<dbReference type="RefSeq" id="XP_068354644.1">
    <property type="nucleotide sequence ID" value="XM_068508053.1"/>
</dbReference>
<dbReference type="Proteomes" id="UP000179807">
    <property type="component" value="Unassembled WGS sequence"/>
</dbReference>
<protein>
    <submittedName>
        <fullName evidence="1">Uncharacterized protein</fullName>
    </submittedName>
</protein>
<dbReference type="AlphaFoldDB" id="A0A1J4JVF4"/>
<dbReference type="VEuPathDB" id="TrichDB:TRFO_31658"/>
<dbReference type="GeneID" id="94842757"/>
<dbReference type="PANTHER" id="PTHR42869">
    <property type="entry name" value="SLL0572 PROTEIN"/>
    <property type="match status" value="1"/>
</dbReference>
<proteinExistence type="predicted"/>
<evidence type="ECO:0000313" key="1">
    <source>
        <dbReference type="EMBL" id="OHT01508.1"/>
    </source>
</evidence>
<organism evidence="1 2">
    <name type="scientific">Tritrichomonas foetus</name>
    <dbReference type="NCBI Taxonomy" id="1144522"/>
    <lineage>
        <taxon>Eukaryota</taxon>
        <taxon>Metamonada</taxon>
        <taxon>Parabasalia</taxon>
        <taxon>Tritrichomonadida</taxon>
        <taxon>Tritrichomonadidae</taxon>
        <taxon>Tritrichomonas</taxon>
    </lineage>
</organism>
<dbReference type="EMBL" id="MLAK01000908">
    <property type="protein sequence ID" value="OHT01508.1"/>
    <property type="molecule type" value="Genomic_DNA"/>
</dbReference>
<gene>
    <name evidence="1" type="ORF">TRFO_31658</name>
</gene>
<keyword evidence="2" id="KW-1185">Reference proteome</keyword>
<reference evidence="1" key="1">
    <citation type="submission" date="2016-10" db="EMBL/GenBank/DDBJ databases">
        <authorList>
            <person name="Benchimol M."/>
            <person name="Almeida L.G."/>
            <person name="Vasconcelos A.T."/>
            <person name="Perreira-Neves A."/>
            <person name="Rosa I.A."/>
            <person name="Tasca T."/>
            <person name="Bogo M.R."/>
            <person name="de Souza W."/>
        </authorList>
    </citation>
    <scope>NUCLEOTIDE SEQUENCE [LARGE SCALE GENOMIC DNA]</scope>
    <source>
        <strain evidence="1">K</strain>
    </source>
</reference>
<dbReference type="OrthoDB" id="38364at2759"/>
<accession>A0A1J4JVF4</accession>
<dbReference type="InterPro" id="IPR053199">
    <property type="entry name" value="cDPG_synthetase-like"/>
</dbReference>
<dbReference type="PANTHER" id="PTHR42869:SF1">
    <property type="entry name" value="SLL0572 PROTEIN"/>
    <property type="match status" value="1"/>
</dbReference>